<proteinExistence type="predicted"/>
<feature type="region of interest" description="Disordered" evidence="1">
    <location>
        <begin position="83"/>
        <end position="121"/>
    </location>
</feature>
<name>A0ABV8GP37_9ACTN</name>
<evidence type="ECO:0000313" key="4">
    <source>
        <dbReference type="Proteomes" id="UP001595851"/>
    </source>
</evidence>
<evidence type="ECO:0000256" key="2">
    <source>
        <dbReference type="SAM" id="Phobius"/>
    </source>
</evidence>
<organism evidence="3 4">
    <name type="scientific">Nonomuraea purpurea</name>
    <dbReference type="NCBI Taxonomy" id="1849276"/>
    <lineage>
        <taxon>Bacteria</taxon>
        <taxon>Bacillati</taxon>
        <taxon>Actinomycetota</taxon>
        <taxon>Actinomycetes</taxon>
        <taxon>Streptosporangiales</taxon>
        <taxon>Streptosporangiaceae</taxon>
        <taxon>Nonomuraea</taxon>
    </lineage>
</organism>
<feature type="transmembrane region" description="Helical" evidence="2">
    <location>
        <begin position="12"/>
        <end position="30"/>
    </location>
</feature>
<gene>
    <name evidence="3" type="ORF">ACFOY2_46235</name>
</gene>
<accession>A0ABV8GP37</accession>
<reference evidence="4" key="1">
    <citation type="journal article" date="2019" name="Int. J. Syst. Evol. Microbiol.">
        <title>The Global Catalogue of Microorganisms (GCM) 10K type strain sequencing project: providing services to taxonomists for standard genome sequencing and annotation.</title>
        <authorList>
            <consortium name="The Broad Institute Genomics Platform"/>
            <consortium name="The Broad Institute Genome Sequencing Center for Infectious Disease"/>
            <person name="Wu L."/>
            <person name="Ma J."/>
        </authorList>
    </citation>
    <scope>NUCLEOTIDE SEQUENCE [LARGE SCALE GENOMIC DNA]</scope>
    <source>
        <strain evidence="4">TBRC 1276</strain>
    </source>
</reference>
<keyword evidence="4" id="KW-1185">Reference proteome</keyword>
<keyword evidence="2" id="KW-0812">Transmembrane</keyword>
<keyword evidence="2" id="KW-1133">Transmembrane helix</keyword>
<protein>
    <submittedName>
        <fullName evidence="3">Uncharacterized protein</fullName>
    </submittedName>
</protein>
<feature type="transmembrane region" description="Helical" evidence="2">
    <location>
        <begin position="36"/>
        <end position="54"/>
    </location>
</feature>
<keyword evidence="2" id="KW-0472">Membrane</keyword>
<sequence length="191" mass="22029">MKSTHVRATRYALLAALVVTYGLGVMVLVLDDNYLVAYALFWAVCWMFVGWRHLDQIDRVRLGGWPGERRPLRCARLPGRARVAGRGRAGGPRPHDRPRADVPGPRRRLRGLDRRGQRGGRHTRWESHHSLIIRNEAGEHFQGHYRQGLTEYQDTKPWEYEKTARFDPVVRRARVVRVHDWVTPAKNAAAS</sequence>
<comment type="caution">
    <text evidence="3">The sequence shown here is derived from an EMBL/GenBank/DDBJ whole genome shotgun (WGS) entry which is preliminary data.</text>
</comment>
<dbReference type="RefSeq" id="WP_379534528.1">
    <property type="nucleotide sequence ID" value="NZ_JBHSBI010000036.1"/>
</dbReference>
<evidence type="ECO:0000256" key="1">
    <source>
        <dbReference type="SAM" id="MobiDB-lite"/>
    </source>
</evidence>
<evidence type="ECO:0000313" key="3">
    <source>
        <dbReference type="EMBL" id="MFC4014693.1"/>
    </source>
</evidence>
<dbReference type="Proteomes" id="UP001595851">
    <property type="component" value="Unassembled WGS sequence"/>
</dbReference>
<dbReference type="EMBL" id="JBHSBI010000036">
    <property type="protein sequence ID" value="MFC4014693.1"/>
    <property type="molecule type" value="Genomic_DNA"/>
</dbReference>